<dbReference type="EMBL" id="FOCP01000015">
    <property type="protein sequence ID" value="SEN37421.1"/>
    <property type="molecule type" value="Genomic_DNA"/>
</dbReference>
<dbReference type="AlphaFoldDB" id="A0A1H8G001"/>
<reference evidence="1 2" key="1">
    <citation type="submission" date="2016-10" db="EMBL/GenBank/DDBJ databases">
        <authorList>
            <person name="de Groot N.N."/>
        </authorList>
    </citation>
    <scope>NUCLEOTIDE SEQUENCE [LARGE SCALE GENOMIC DNA]</scope>
    <source>
        <strain evidence="1 2">Nm22</strain>
    </source>
</reference>
<name>A0A1H8G001_9PROT</name>
<sequence>MFIIFAAVAFTFFVHVCGEVITAIRKERLDSEWEAAEDDYLLRTLALEIEYDKLGVPSPQDFDS</sequence>
<proteinExistence type="predicted"/>
<gene>
    <name evidence="1" type="ORF">SAMN05216325_11578</name>
</gene>
<evidence type="ECO:0000313" key="1">
    <source>
        <dbReference type="EMBL" id="SEN37421.1"/>
    </source>
</evidence>
<protein>
    <submittedName>
        <fullName evidence="1">Uncharacterized protein</fullName>
    </submittedName>
</protein>
<evidence type="ECO:0000313" key="2">
    <source>
        <dbReference type="Proteomes" id="UP000199459"/>
    </source>
</evidence>
<organism evidence="1 2">
    <name type="scientific">Nitrosomonas marina</name>
    <dbReference type="NCBI Taxonomy" id="917"/>
    <lineage>
        <taxon>Bacteria</taxon>
        <taxon>Pseudomonadati</taxon>
        <taxon>Pseudomonadota</taxon>
        <taxon>Betaproteobacteria</taxon>
        <taxon>Nitrosomonadales</taxon>
        <taxon>Nitrosomonadaceae</taxon>
        <taxon>Nitrosomonas</taxon>
    </lineage>
</organism>
<dbReference type="Proteomes" id="UP000199459">
    <property type="component" value="Unassembled WGS sequence"/>
</dbReference>
<dbReference type="RefSeq" id="WP_090632968.1">
    <property type="nucleotide sequence ID" value="NZ_FOCP01000015.1"/>
</dbReference>
<accession>A0A1H8G001</accession>